<comment type="caution">
    <text evidence="4">The sequence shown here is derived from an EMBL/GenBank/DDBJ whole genome shotgun (WGS) entry which is preliminary data.</text>
</comment>
<dbReference type="Proteomes" id="UP000271700">
    <property type="component" value="Unassembled WGS sequence"/>
</dbReference>
<evidence type="ECO:0000313" key="5">
    <source>
        <dbReference type="Proteomes" id="UP000271700"/>
    </source>
</evidence>
<feature type="transmembrane region" description="Helical" evidence="1">
    <location>
        <begin position="20"/>
        <end position="40"/>
    </location>
</feature>
<feature type="domain" description="DUF7867" evidence="3">
    <location>
        <begin position="167"/>
        <end position="425"/>
    </location>
</feature>
<organism evidence="4 5">
    <name type="scientific">Ruegeria conchae</name>
    <dbReference type="NCBI Taxonomy" id="981384"/>
    <lineage>
        <taxon>Bacteria</taxon>
        <taxon>Pseudomonadati</taxon>
        <taxon>Pseudomonadota</taxon>
        <taxon>Alphaproteobacteria</taxon>
        <taxon>Rhodobacterales</taxon>
        <taxon>Roseobacteraceae</taxon>
        <taxon>Ruegeria</taxon>
    </lineage>
</organism>
<evidence type="ECO:0000256" key="1">
    <source>
        <dbReference type="SAM" id="Phobius"/>
    </source>
</evidence>
<keyword evidence="5" id="KW-1185">Reference proteome</keyword>
<dbReference type="STRING" id="981384.GCA_000192475_04091"/>
<feature type="domain" description="Putative Flp pilus-assembly TadG-like N-terminal" evidence="2">
    <location>
        <begin position="17"/>
        <end position="61"/>
    </location>
</feature>
<keyword evidence="1" id="KW-1133">Transmembrane helix</keyword>
<evidence type="ECO:0000259" key="3">
    <source>
        <dbReference type="Pfam" id="PF25269"/>
    </source>
</evidence>
<keyword evidence="1" id="KW-0812">Transmembrane</keyword>
<dbReference type="AlphaFoldDB" id="A0A497ZJ41"/>
<sequence length="443" mass="48126">MKLSEHLASFFLSDEDGSATILSLYFCIILVVLGGLAIDFQKRQADNQRLQNAADSSAHAALLARQTKSATDARAEGLAVLTKMLPRTNMDTAVRSADFTFGTWDFDKRTFVSSPVATEAVHVYAGMTQDRGNPTLNFILSIIGFDSFDVASEAIYAMKLKPCSYQGLLAQGPLTVDSQNFYGPGFCMHSNQYVSLRSNNYFTPDNYDANIMGAKVSMPHAEDLRLPDSGFATNANLEHARTEGWYDFSSLSQIPTIIDELTTGTSAFTPSTVTEVAEDTISVMEIRPEDITSGKAYKHSCSGGTITFKSGTYENFSMVTDCKIEFSSNVVLGDATIATTNTSAQSVYSHSALQMGKDDDCAPGGEASIISMGGFYANANFSSYGGTVWTEGDIYFHARAKKIEGITMKSLGSITGTSEAEMRVCDTTPIWEEYAEYGPRLVR</sequence>
<dbReference type="Pfam" id="PF25269">
    <property type="entry name" value="DUF7867"/>
    <property type="match status" value="1"/>
</dbReference>
<dbReference type="InterPro" id="IPR057189">
    <property type="entry name" value="DUF7867"/>
</dbReference>
<keyword evidence="1" id="KW-0472">Membrane</keyword>
<protein>
    <submittedName>
        <fullName evidence="4">Flp pilus assembly protein TadG</fullName>
    </submittedName>
</protein>
<dbReference type="InterPro" id="IPR028087">
    <property type="entry name" value="Tad_N"/>
</dbReference>
<reference evidence="4 5" key="1">
    <citation type="submission" date="2018-10" db="EMBL/GenBank/DDBJ databases">
        <title>Genomic Encyclopedia of Archaeal and Bacterial Type Strains, Phase II (KMG-II): from individual species to whole genera.</title>
        <authorList>
            <person name="Goeker M."/>
        </authorList>
    </citation>
    <scope>NUCLEOTIDE SEQUENCE [LARGE SCALE GENOMIC DNA]</scope>
    <source>
        <strain evidence="4 5">DSM 29317</strain>
    </source>
</reference>
<name>A0A497ZJ41_9RHOB</name>
<evidence type="ECO:0000259" key="2">
    <source>
        <dbReference type="Pfam" id="PF13400"/>
    </source>
</evidence>
<evidence type="ECO:0000313" key="4">
    <source>
        <dbReference type="EMBL" id="RLK07822.1"/>
    </source>
</evidence>
<dbReference type="OrthoDB" id="7863619at2"/>
<dbReference type="Pfam" id="PF13400">
    <property type="entry name" value="Tad"/>
    <property type="match status" value="1"/>
</dbReference>
<gene>
    <name evidence="4" type="ORF">CLV75_1483</name>
</gene>
<dbReference type="EMBL" id="RCCT01000002">
    <property type="protein sequence ID" value="RLK07822.1"/>
    <property type="molecule type" value="Genomic_DNA"/>
</dbReference>
<accession>A0A497ZJ41</accession>
<proteinExistence type="predicted"/>